<protein>
    <submittedName>
        <fullName evidence="1">Uncharacterized protein</fullName>
    </submittedName>
</protein>
<organism evidence="1">
    <name type="scientific">viral metagenome</name>
    <dbReference type="NCBI Taxonomy" id="1070528"/>
    <lineage>
        <taxon>unclassified sequences</taxon>
        <taxon>metagenomes</taxon>
        <taxon>organismal metagenomes</taxon>
    </lineage>
</organism>
<dbReference type="EMBL" id="MN738776">
    <property type="protein sequence ID" value="QHS84251.1"/>
    <property type="molecule type" value="Genomic_DNA"/>
</dbReference>
<sequence>MSNSPDKISSVNTNNETIKLNSSANIDNTEFVVGGNIIANPNPSAFRSTEYIILSNISDIDYNLCEETVYFTSKQKCVDPEEIIPKGCNKKHLCLNTLVYQNQNKKVINNQVRQCSSLHTDNYVSKKYSVQNDSYVKKNVPTRGNSTKNSITSLRPGSLSAKGIGVHEKHGSYQRRYLKLKNNLYCDEKCNN</sequence>
<accession>A0A6C0AYC8</accession>
<dbReference type="AlphaFoldDB" id="A0A6C0AYC8"/>
<name>A0A6C0AYC8_9ZZZZ</name>
<evidence type="ECO:0000313" key="1">
    <source>
        <dbReference type="EMBL" id="QHS84251.1"/>
    </source>
</evidence>
<reference evidence="1" key="1">
    <citation type="journal article" date="2020" name="Nature">
        <title>Giant virus diversity and host interactions through global metagenomics.</title>
        <authorList>
            <person name="Schulz F."/>
            <person name="Roux S."/>
            <person name="Paez-Espino D."/>
            <person name="Jungbluth S."/>
            <person name="Walsh D.A."/>
            <person name="Denef V.J."/>
            <person name="McMahon K.D."/>
            <person name="Konstantinidis K.T."/>
            <person name="Eloe-Fadrosh E.A."/>
            <person name="Kyrpides N.C."/>
            <person name="Woyke T."/>
        </authorList>
    </citation>
    <scope>NUCLEOTIDE SEQUENCE</scope>
    <source>
        <strain evidence="1">GVMAG-S-ERX555965-48</strain>
    </source>
</reference>
<proteinExistence type="predicted"/>